<dbReference type="PANTHER" id="PTHR30576">
    <property type="entry name" value="COLANIC BIOSYNTHESIS UDP-GLUCOSE LIPID CARRIER TRANSFERASE"/>
    <property type="match status" value="1"/>
</dbReference>
<dbReference type="Proteomes" id="UP001234343">
    <property type="component" value="Unassembled WGS sequence"/>
</dbReference>
<evidence type="ECO:0000313" key="5">
    <source>
        <dbReference type="Proteomes" id="UP001234343"/>
    </source>
</evidence>
<dbReference type="InterPro" id="IPR003362">
    <property type="entry name" value="Bact_transf"/>
</dbReference>
<proteinExistence type="inferred from homology"/>
<feature type="domain" description="Bacterial sugar transferase" evidence="3">
    <location>
        <begin position="33"/>
        <end position="217"/>
    </location>
</feature>
<sequence length="223" mass="25221">MNLSLLLPKNPFNVTPEKQTKAVKREGMPMWLQRIAAAAILLLLSPLILTAMLAVKLDSRGPIVFSQVRIGAFGRRFRCYKLRSMYLATDPKFREPNPEESSREGVCKKYVNDPRITPVGRIIRKLSIDELPQLFNVVKGDMALVGPRPHLVSEFEQYDASIYPRLHCQAGLTGLWQVSGRADTTFDEQMSLDNSYVEKQSFIMDMLILLKTVPAVMFAKGAY</sequence>
<feature type="transmembrane region" description="Helical" evidence="2">
    <location>
        <begin position="35"/>
        <end position="55"/>
    </location>
</feature>
<keyword evidence="2" id="KW-1133">Transmembrane helix</keyword>
<comment type="caution">
    <text evidence="4">The sequence shown here is derived from an EMBL/GenBank/DDBJ whole genome shotgun (WGS) entry which is preliminary data.</text>
</comment>
<organism evidence="4 5">
    <name type="scientific">Alteromonas arenosi</name>
    <dbReference type="NCBI Taxonomy" id="3055817"/>
    <lineage>
        <taxon>Bacteria</taxon>
        <taxon>Pseudomonadati</taxon>
        <taxon>Pseudomonadota</taxon>
        <taxon>Gammaproteobacteria</taxon>
        <taxon>Alteromonadales</taxon>
        <taxon>Alteromonadaceae</taxon>
        <taxon>Alteromonas/Salinimonas group</taxon>
        <taxon>Alteromonas</taxon>
    </lineage>
</organism>
<evidence type="ECO:0000256" key="2">
    <source>
        <dbReference type="SAM" id="Phobius"/>
    </source>
</evidence>
<keyword evidence="2" id="KW-0472">Membrane</keyword>
<keyword evidence="2" id="KW-0812">Transmembrane</keyword>
<keyword evidence="5" id="KW-1185">Reference proteome</keyword>
<evidence type="ECO:0000259" key="3">
    <source>
        <dbReference type="Pfam" id="PF02397"/>
    </source>
</evidence>
<keyword evidence="4" id="KW-0808">Transferase</keyword>
<name>A0ABT7SSZ3_9ALTE</name>
<dbReference type="GO" id="GO:0016740">
    <property type="term" value="F:transferase activity"/>
    <property type="evidence" value="ECO:0007669"/>
    <property type="project" value="UniProtKB-KW"/>
</dbReference>
<dbReference type="PANTHER" id="PTHR30576:SF10">
    <property type="entry name" value="SLL5057 PROTEIN"/>
    <property type="match status" value="1"/>
</dbReference>
<comment type="similarity">
    <text evidence="1">Belongs to the bacterial sugar transferase family.</text>
</comment>
<accession>A0ABT7SSZ3</accession>
<evidence type="ECO:0000313" key="4">
    <source>
        <dbReference type="EMBL" id="MDM7859317.1"/>
    </source>
</evidence>
<dbReference type="Pfam" id="PF02397">
    <property type="entry name" value="Bac_transf"/>
    <property type="match status" value="1"/>
</dbReference>
<dbReference type="RefSeq" id="WP_289363252.1">
    <property type="nucleotide sequence ID" value="NZ_JAUCBP010000001.1"/>
</dbReference>
<dbReference type="EC" id="2.7.8.-" evidence="4"/>
<evidence type="ECO:0000256" key="1">
    <source>
        <dbReference type="ARBA" id="ARBA00006464"/>
    </source>
</evidence>
<protein>
    <submittedName>
        <fullName evidence="4">Sugar transferase</fullName>
        <ecNumber evidence="4">2.7.8.-</ecNumber>
    </submittedName>
</protein>
<gene>
    <name evidence="4" type="ORF">QTP81_01695</name>
</gene>
<dbReference type="EMBL" id="JAUCBP010000001">
    <property type="protein sequence ID" value="MDM7859317.1"/>
    <property type="molecule type" value="Genomic_DNA"/>
</dbReference>
<reference evidence="4 5" key="1">
    <citation type="submission" date="2023-06" db="EMBL/GenBank/DDBJ databases">
        <title>Alteromonas sp. ASW11-36 isolated from intertidal sand.</title>
        <authorList>
            <person name="Li Y."/>
        </authorList>
    </citation>
    <scope>NUCLEOTIDE SEQUENCE [LARGE SCALE GENOMIC DNA]</scope>
    <source>
        <strain evidence="4 5">ASW11-36</strain>
    </source>
</reference>